<comment type="caution">
    <text evidence="1">The sequence shown here is derived from an EMBL/GenBank/DDBJ whole genome shotgun (WGS) entry which is preliminary data.</text>
</comment>
<protein>
    <recommendedName>
        <fullName evidence="2">Capsule polysaccharide biosynthesis protein</fullName>
    </recommendedName>
</protein>
<dbReference type="GO" id="GO:0000271">
    <property type="term" value="P:polysaccharide biosynthetic process"/>
    <property type="evidence" value="ECO:0007669"/>
    <property type="project" value="InterPro"/>
</dbReference>
<dbReference type="Pfam" id="PF05159">
    <property type="entry name" value="Capsule_synth"/>
    <property type="match status" value="1"/>
</dbReference>
<dbReference type="EMBL" id="BARS01028375">
    <property type="protein sequence ID" value="GAG07719.1"/>
    <property type="molecule type" value="Genomic_DNA"/>
</dbReference>
<evidence type="ECO:0000313" key="1">
    <source>
        <dbReference type="EMBL" id="GAG07719.1"/>
    </source>
</evidence>
<accession>X0UPH2</accession>
<name>X0UPH2_9ZZZZ</name>
<proteinExistence type="predicted"/>
<sequence length="228" mass="25711">SGINAKHHLAPLKLEPLDDEQRWKVDVHLDRIRTGQDAPKGWGYLDIAAAPVESVPPEFILAPLQMEDDVNVESMPEALRTNQGFVDYLSQHRDDLLPDLPIVFKQHPNTGARYQRALKMRREGDKVYAHKQGHVYAYLKHPGCVAVVTVNSNVANDALLWDVPVVALGKGVWPRRVWYPDLFSVDCAGGEQGPVYPEYVYALMRAQWSLADARNPQRVKQAIEEATK</sequence>
<reference evidence="1" key="1">
    <citation type="journal article" date="2014" name="Front. Microbiol.">
        <title>High frequency of phylogenetically diverse reductive dehalogenase-homologous genes in deep subseafloor sedimentary metagenomes.</title>
        <authorList>
            <person name="Kawai M."/>
            <person name="Futagami T."/>
            <person name="Toyoda A."/>
            <person name="Takaki Y."/>
            <person name="Nishi S."/>
            <person name="Hori S."/>
            <person name="Arai W."/>
            <person name="Tsubouchi T."/>
            <person name="Morono Y."/>
            <person name="Uchiyama I."/>
            <person name="Ito T."/>
            <person name="Fujiyama A."/>
            <person name="Inagaki F."/>
            <person name="Takami H."/>
        </authorList>
    </citation>
    <scope>NUCLEOTIDE SEQUENCE</scope>
    <source>
        <strain evidence="1">Expedition CK06-06</strain>
    </source>
</reference>
<feature type="non-terminal residue" evidence="1">
    <location>
        <position position="1"/>
    </location>
</feature>
<gene>
    <name evidence="1" type="ORF">S01H1_44478</name>
</gene>
<evidence type="ECO:0008006" key="2">
    <source>
        <dbReference type="Google" id="ProtNLM"/>
    </source>
</evidence>
<dbReference type="InterPro" id="IPR007833">
    <property type="entry name" value="Capsule_polysaccharide_synth"/>
</dbReference>
<organism evidence="1">
    <name type="scientific">marine sediment metagenome</name>
    <dbReference type="NCBI Taxonomy" id="412755"/>
    <lineage>
        <taxon>unclassified sequences</taxon>
        <taxon>metagenomes</taxon>
        <taxon>ecological metagenomes</taxon>
    </lineage>
</organism>
<dbReference type="AlphaFoldDB" id="X0UPH2"/>
<dbReference type="GO" id="GO:0015774">
    <property type="term" value="P:polysaccharide transport"/>
    <property type="evidence" value="ECO:0007669"/>
    <property type="project" value="InterPro"/>
</dbReference>